<dbReference type="Proteomes" id="UP000284842">
    <property type="component" value="Unassembled WGS sequence"/>
</dbReference>
<dbReference type="InterPro" id="IPR023674">
    <property type="entry name" value="Ribosomal_uL1-like"/>
</dbReference>
<keyword evidence="4" id="KW-0832">Ubl conjugation</keyword>
<keyword evidence="3" id="KW-0597">Phosphoprotein</keyword>
<evidence type="ECO:0000256" key="3">
    <source>
        <dbReference type="ARBA" id="ARBA00022553"/>
    </source>
</evidence>
<protein>
    <recommendedName>
        <fullName evidence="10">Ribosomal L1 domain-containing protein 1</fullName>
    </recommendedName>
</protein>
<keyword evidence="5" id="KW-0007">Acetylation</keyword>
<dbReference type="InterPro" id="IPR028364">
    <property type="entry name" value="Ribosomal_uL1/biogenesis"/>
</dbReference>
<keyword evidence="6" id="KW-0175">Coiled coil</keyword>
<dbReference type="STRING" id="181874.A0A409YQW9"/>
<feature type="compositionally biased region" description="Low complexity" evidence="11">
    <location>
        <begin position="373"/>
        <end position="386"/>
    </location>
</feature>
<feature type="compositionally biased region" description="Polar residues" evidence="11">
    <location>
        <begin position="330"/>
        <end position="341"/>
    </location>
</feature>
<comment type="function">
    <text evidence="8">Regulates cellular senescence through inhibition of PTEN translation. Acts as a pro-apoptotic regulator in response to DNA damage.</text>
</comment>
<feature type="compositionally biased region" description="Low complexity" evidence="11">
    <location>
        <begin position="315"/>
        <end position="329"/>
    </location>
</feature>
<evidence type="ECO:0000256" key="10">
    <source>
        <dbReference type="ARBA" id="ARBA00070787"/>
    </source>
</evidence>
<evidence type="ECO:0000313" key="13">
    <source>
        <dbReference type="Proteomes" id="UP000284842"/>
    </source>
</evidence>
<dbReference type="AlphaFoldDB" id="A0A409YQW9"/>
<feature type="compositionally biased region" description="Basic and acidic residues" evidence="11">
    <location>
        <begin position="429"/>
        <end position="442"/>
    </location>
</feature>
<feature type="compositionally biased region" description="Acidic residues" evidence="11">
    <location>
        <begin position="260"/>
        <end position="277"/>
    </location>
</feature>
<dbReference type="CDD" id="cd00403">
    <property type="entry name" value="Ribosomal_L1"/>
    <property type="match status" value="1"/>
</dbReference>
<keyword evidence="7" id="KW-0539">Nucleus</keyword>
<keyword evidence="2" id="KW-1017">Isopeptide bond</keyword>
<dbReference type="InParanoid" id="A0A409YQW9"/>
<feature type="region of interest" description="Disordered" evidence="11">
    <location>
        <begin position="255"/>
        <end position="495"/>
    </location>
</feature>
<organism evidence="12 13">
    <name type="scientific">Panaeolus cyanescens</name>
    <dbReference type="NCBI Taxonomy" id="181874"/>
    <lineage>
        <taxon>Eukaryota</taxon>
        <taxon>Fungi</taxon>
        <taxon>Dikarya</taxon>
        <taxon>Basidiomycota</taxon>
        <taxon>Agaricomycotina</taxon>
        <taxon>Agaricomycetes</taxon>
        <taxon>Agaricomycetidae</taxon>
        <taxon>Agaricales</taxon>
        <taxon>Agaricineae</taxon>
        <taxon>Galeropsidaceae</taxon>
        <taxon>Panaeolus</taxon>
    </lineage>
</organism>
<gene>
    <name evidence="12" type="ORF">CVT24_008010</name>
</gene>
<evidence type="ECO:0000256" key="8">
    <source>
        <dbReference type="ARBA" id="ARBA00054167"/>
    </source>
</evidence>
<comment type="subcellular location">
    <subcellularLocation>
        <location evidence="1">Nucleus</location>
        <location evidence="1">Nucleolus</location>
    </subcellularLocation>
</comment>
<evidence type="ECO:0000256" key="4">
    <source>
        <dbReference type="ARBA" id="ARBA00022843"/>
    </source>
</evidence>
<evidence type="ECO:0000256" key="5">
    <source>
        <dbReference type="ARBA" id="ARBA00022990"/>
    </source>
</evidence>
<reference evidence="12 13" key="1">
    <citation type="journal article" date="2018" name="Evol. Lett.">
        <title>Horizontal gene cluster transfer increased hallucinogenic mushroom diversity.</title>
        <authorList>
            <person name="Reynolds H.T."/>
            <person name="Vijayakumar V."/>
            <person name="Gluck-Thaler E."/>
            <person name="Korotkin H.B."/>
            <person name="Matheny P.B."/>
            <person name="Slot J.C."/>
        </authorList>
    </citation>
    <scope>NUCLEOTIDE SEQUENCE [LARGE SCALE GENOMIC DNA]</scope>
    <source>
        <strain evidence="12 13">2629</strain>
    </source>
</reference>
<dbReference type="OrthoDB" id="10251727at2759"/>
<proteinExistence type="inferred from homology"/>
<dbReference type="GO" id="GO:0005730">
    <property type="term" value="C:nucleolus"/>
    <property type="evidence" value="ECO:0007669"/>
    <property type="project" value="UniProtKB-SubCell"/>
</dbReference>
<sequence>MSKGDLLIDDRVSLNQCKKAVEVLHAHQTQKKEKFEENQLLPAKEQHVWLNVTVKKMSPEHKLKPIKIPIVHPLVDPRTESVCLITKDPQREYKDLLEAHNIKFISRVVGLEKLKGKFKPFDARRALLKENGLFLADERVVPLLPKLLGAKWFEAKKQPIPVCLTRKDLKGELERAISATYMNQNRGTCTAIKVGKLSNTPAQIVENIKTALPSIAKAVRGGWENIQSFHVKTNSSVSLPVWTCSLDETENGRWNGLRLDEDEEMDVIEQSDEDEVVESDKTQKKGKKRPTSSDEEEEEVEKPRKKAKGANQKESSASSSKSSKPASTSDANPSTKSQKAKGTSVPAVTPATTKNSSDSQEAQPKKAKKQKDAAPSLPAAAPPASKSQEKKKKSSTSAPVSTTPPLEAPPKKSKASKTEATPALIAAEKGADDKSPEKKTKGADSSAPSKTSLSKEELKQKRTGAASEKKKELVTKSKGSKRAKDAVLGKKAGQA</sequence>
<evidence type="ECO:0000256" key="7">
    <source>
        <dbReference type="ARBA" id="ARBA00023242"/>
    </source>
</evidence>
<evidence type="ECO:0000256" key="2">
    <source>
        <dbReference type="ARBA" id="ARBA00022499"/>
    </source>
</evidence>
<evidence type="ECO:0000256" key="6">
    <source>
        <dbReference type="ARBA" id="ARBA00023054"/>
    </source>
</evidence>
<dbReference type="Gene3D" id="3.30.190.20">
    <property type="match status" value="1"/>
</dbReference>
<evidence type="ECO:0000256" key="11">
    <source>
        <dbReference type="SAM" id="MobiDB-lite"/>
    </source>
</evidence>
<dbReference type="FunFam" id="3.40.50.790:FF:000004">
    <property type="entry name" value="Ribosomal L1 domain-containing 1-like 1"/>
    <property type="match status" value="1"/>
</dbReference>
<dbReference type="Gene3D" id="3.40.50.790">
    <property type="match status" value="1"/>
</dbReference>
<evidence type="ECO:0000256" key="1">
    <source>
        <dbReference type="ARBA" id="ARBA00004604"/>
    </source>
</evidence>
<comment type="caution">
    <text evidence="12">The sequence shown here is derived from an EMBL/GenBank/DDBJ whole genome shotgun (WGS) entry which is preliminary data.</text>
</comment>
<dbReference type="InterPro" id="IPR016095">
    <property type="entry name" value="Ribosomal_uL1_3-a/b-sand"/>
</dbReference>
<evidence type="ECO:0000313" key="12">
    <source>
        <dbReference type="EMBL" id="PPR05396.1"/>
    </source>
</evidence>
<dbReference type="Pfam" id="PF00687">
    <property type="entry name" value="Ribosomal_L1"/>
    <property type="match status" value="1"/>
</dbReference>
<dbReference type="SUPFAM" id="SSF56808">
    <property type="entry name" value="Ribosomal protein L1"/>
    <property type="match status" value="1"/>
</dbReference>
<keyword evidence="13" id="KW-1185">Reference proteome</keyword>
<feature type="compositionally biased region" description="Low complexity" evidence="11">
    <location>
        <begin position="395"/>
        <end position="405"/>
    </location>
</feature>
<feature type="compositionally biased region" description="Polar residues" evidence="11">
    <location>
        <begin position="350"/>
        <end position="361"/>
    </location>
</feature>
<accession>A0A409YQW9</accession>
<dbReference type="EMBL" id="NHTK01000814">
    <property type="protein sequence ID" value="PPR05396.1"/>
    <property type="molecule type" value="Genomic_DNA"/>
</dbReference>
<evidence type="ECO:0000256" key="9">
    <source>
        <dbReference type="ARBA" id="ARBA00061550"/>
    </source>
</evidence>
<comment type="similarity">
    <text evidence="9">Belongs to the universal ribosomal protein uL1 family. Highly divergent.</text>
</comment>
<name>A0A409YQW9_9AGAR</name>